<reference evidence="1 2" key="1">
    <citation type="submission" date="2018-10" db="EMBL/GenBank/DDBJ databases">
        <title>Pseudomonas zhaodongensis NEAU-ST5-21(T) genome.</title>
        <authorList>
            <person name="Peng J."/>
            <person name="Liu Z.-P."/>
        </authorList>
    </citation>
    <scope>NUCLEOTIDE SEQUENCE [LARGE SCALE GENOMIC DNA]</scope>
    <source>
        <strain evidence="1 2">NEAU-ST5-21</strain>
    </source>
</reference>
<gene>
    <name evidence="1" type="ORF">EA797_13780</name>
</gene>
<keyword evidence="2" id="KW-1185">Reference proteome</keyword>
<dbReference type="AlphaFoldDB" id="A0A3M2HWJ0"/>
<dbReference type="EMBL" id="RFFM01000002">
    <property type="protein sequence ID" value="RMH90547.1"/>
    <property type="molecule type" value="Genomic_DNA"/>
</dbReference>
<dbReference type="OrthoDB" id="6991739at2"/>
<organism evidence="1 2">
    <name type="scientific">Stutzerimonas zhaodongensis</name>
    <dbReference type="NCBI Taxonomy" id="1176257"/>
    <lineage>
        <taxon>Bacteria</taxon>
        <taxon>Pseudomonadati</taxon>
        <taxon>Pseudomonadota</taxon>
        <taxon>Gammaproteobacteria</taxon>
        <taxon>Pseudomonadales</taxon>
        <taxon>Pseudomonadaceae</taxon>
        <taxon>Stutzerimonas</taxon>
    </lineage>
</organism>
<name>A0A3M2HWJ0_9GAMM</name>
<evidence type="ECO:0000313" key="1">
    <source>
        <dbReference type="EMBL" id="RMH90547.1"/>
    </source>
</evidence>
<sequence>MLTSIALATTACKALLQGCDCHDAWPFWRRIVRNALLGHLPTRDIGMLIATSPMSRAFGRRKRMCACRPWIRFHHCSATHSVAAEQGR</sequence>
<proteinExistence type="predicted"/>
<evidence type="ECO:0000313" key="2">
    <source>
        <dbReference type="Proteomes" id="UP000269774"/>
    </source>
</evidence>
<accession>A0A3M2HWJ0</accession>
<protein>
    <recommendedName>
        <fullName evidence="3">Protein GbcA</fullName>
    </recommendedName>
</protein>
<evidence type="ECO:0008006" key="3">
    <source>
        <dbReference type="Google" id="ProtNLM"/>
    </source>
</evidence>
<dbReference type="Proteomes" id="UP000269774">
    <property type="component" value="Unassembled WGS sequence"/>
</dbReference>
<comment type="caution">
    <text evidence="1">The sequence shown here is derived from an EMBL/GenBank/DDBJ whole genome shotgun (WGS) entry which is preliminary data.</text>
</comment>